<dbReference type="PANTHER" id="PTHR30086">
    <property type="entry name" value="ARGININE EXPORTER PROTEIN ARGO"/>
    <property type="match status" value="1"/>
</dbReference>
<dbReference type="PANTHER" id="PTHR30086:SF20">
    <property type="entry name" value="ARGININE EXPORTER PROTEIN ARGO-RELATED"/>
    <property type="match status" value="1"/>
</dbReference>
<keyword evidence="3 6" id="KW-0812">Transmembrane</keyword>
<dbReference type="EMBL" id="UINC01004960">
    <property type="protein sequence ID" value="SVA18085.1"/>
    <property type="molecule type" value="Genomic_DNA"/>
</dbReference>
<accession>A0A381TPV8</accession>
<keyword evidence="4 6" id="KW-1133">Transmembrane helix</keyword>
<feature type="transmembrane region" description="Helical" evidence="6">
    <location>
        <begin position="100"/>
        <end position="125"/>
    </location>
</feature>
<dbReference type="InterPro" id="IPR001123">
    <property type="entry name" value="LeuE-type"/>
</dbReference>
<evidence type="ECO:0000256" key="2">
    <source>
        <dbReference type="ARBA" id="ARBA00022475"/>
    </source>
</evidence>
<dbReference type="GO" id="GO:0005886">
    <property type="term" value="C:plasma membrane"/>
    <property type="evidence" value="ECO:0007669"/>
    <property type="project" value="UniProtKB-SubCell"/>
</dbReference>
<evidence type="ECO:0008006" key="8">
    <source>
        <dbReference type="Google" id="ProtNLM"/>
    </source>
</evidence>
<protein>
    <recommendedName>
        <fullName evidence="8">Lysine transporter LysE</fullName>
    </recommendedName>
</protein>
<comment type="subcellular location">
    <subcellularLocation>
        <location evidence="1">Cell membrane</location>
        <topology evidence="1">Multi-pass membrane protein</topology>
    </subcellularLocation>
</comment>
<evidence type="ECO:0000256" key="5">
    <source>
        <dbReference type="ARBA" id="ARBA00023136"/>
    </source>
</evidence>
<feature type="transmembrane region" description="Helical" evidence="6">
    <location>
        <begin position="25"/>
        <end position="52"/>
    </location>
</feature>
<sequence>MFAVASPGPDFLLVTRQSLRFDRTVAIWASAGIATGILFHSFIAITGVSLLISSNPEIFKWLKILASIYIAYLGYLSIFNSSTSANDEDKRDNENYFGSFTLGLITNILNPKAILFFITVFTAVVDASTTRLLLALYGLYMSIATFIWFTGISYVFSNQRLRDRYKQFIPFFEKGIGIVLIIIALGLIL</sequence>
<dbReference type="AlphaFoldDB" id="A0A381TPV8"/>
<evidence type="ECO:0000256" key="3">
    <source>
        <dbReference type="ARBA" id="ARBA00022692"/>
    </source>
</evidence>
<dbReference type="GO" id="GO:0015171">
    <property type="term" value="F:amino acid transmembrane transporter activity"/>
    <property type="evidence" value="ECO:0007669"/>
    <property type="project" value="TreeGrafter"/>
</dbReference>
<feature type="transmembrane region" description="Helical" evidence="6">
    <location>
        <begin position="168"/>
        <end position="188"/>
    </location>
</feature>
<evidence type="ECO:0000256" key="6">
    <source>
        <dbReference type="SAM" id="Phobius"/>
    </source>
</evidence>
<evidence type="ECO:0000256" key="4">
    <source>
        <dbReference type="ARBA" id="ARBA00022989"/>
    </source>
</evidence>
<gene>
    <name evidence="7" type="ORF">METZ01_LOCUS70939</name>
</gene>
<name>A0A381TPV8_9ZZZZ</name>
<feature type="transmembrane region" description="Helical" evidence="6">
    <location>
        <begin position="58"/>
        <end position="79"/>
    </location>
</feature>
<reference evidence="7" key="1">
    <citation type="submission" date="2018-05" db="EMBL/GenBank/DDBJ databases">
        <authorList>
            <person name="Lanie J.A."/>
            <person name="Ng W.-L."/>
            <person name="Kazmierczak K.M."/>
            <person name="Andrzejewski T.M."/>
            <person name="Davidsen T.M."/>
            <person name="Wayne K.J."/>
            <person name="Tettelin H."/>
            <person name="Glass J.I."/>
            <person name="Rusch D."/>
            <person name="Podicherti R."/>
            <person name="Tsui H.-C.T."/>
            <person name="Winkler M.E."/>
        </authorList>
    </citation>
    <scope>NUCLEOTIDE SEQUENCE</scope>
</reference>
<evidence type="ECO:0000256" key="1">
    <source>
        <dbReference type="ARBA" id="ARBA00004651"/>
    </source>
</evidence>
<keyword evidence="5 6" id="KW-0472">Membrane</keyword>
<organism evidence="7">
    <name type="scientific">marine metagenome</name>
    <dbReference type="NCBI Taxonomy" id="408172"/>
    <lineage>
        <taxon>unclassified sequences</taxon>
        <taxon>metagenomes</taxon>
        <taxon>ecological metagenomes</taxon>
    </lineage>
</organism>
<feature type="transmembrane region" description="Helical" evidence="6">
    <location>
        <begin position="137"/>
        <end position="156"/>
    </location>
</feature>
<evidence type="ECO:0000313" key="7">
    <source>
        <dbReference type="EMBL" id="SVA18085.1"/>
    </source>
</evidence>
<proteinExistence type="predicted"/>
<keyword evidence="2" id="KW-1003">Cell membrane</keyword>
<dbReference type="Pfam" id="PF01810">
    <property type="entry name" value="LysE"/>
    <property type="match status" value="1"/>
</dbReference>